<feature type="region of interest" description="Disordered" evidence="1">
    <location>
        <begin position="24"/>
        <end position="48"/>
    </location>
</feature>
<evidence type="ECO:0000256" key="1">
    <source>
        <dbReference type="SAM" id="MobiDB-lite"/>
    </source>
</evidence>
<proteinExistence type="predicted"/>
<protein>
    <submittedName>
        <fullName evidence="2">Uncharacterized protein</fullName>
    </submittedName>
</protein>
<name>A0A919G507_9ACTN</name>
<reference evidence="2" key="1">
    <citation type="journal article" date="2014" name="Int. J. Syst. Evol. Microbiol.">
        <title>Complete genome sequence of Corynebacterium casei LMG S-19264T (=DSM 44701T), isolated from a smear-ripened cheese.</title>
        <authorList>
            <consortium name="US DOE Joint Genome Institute (JGI-PGF)"/>
            <person name="Walter F."/>
            <person name="Albersmeier A."/>
            <person name="Kalinowski J."/>
            <person name="Ruckert C."/>
        </authorList>
    </citation>
    <scope>NUCLEOTIDE SEQUENCE</scope>
    <source>
        <strain evidence="2">JCM 5069</strain>
    </source>
</reference>
<dbReference type="RefSeq" id="WP_189931738.1">
    <property type="nucleotide sequence ID" value="NZ_BNCD01000007.1"/>
</dbReference>
<sequence>MTTRPDPGPARDAELRRLLSVVVDTDRGESPFGWSDPGHPPHHDETSR</sequence>
<keyword evidence="3" id="KW-1185">Reference proteome</keyword>
<dbReference type="EMBL" id="BNCD01000007">
    <property type="protein sequence ID" value="GHH78185.1"/>
    <property type="molecule type" value="Genomic_DNA"/>
</dbReference>
<evidence type="ECO:0000313" key="2">
    <source>
        <dbReference type="EMBL" id="GHH78185.1"/>
    </source>
</evidence>
<dbReference type="AlphaFoldDB" id="A0A919G507"/>
<gene>
    <name evidence="2" type="ORF">GCM10018793_28020</name>
</gene>
<reference evidence="2" key="2">
    <citation type="submission" date="2020-09" db="EMBL/GenBank/DDBJ databases">
        <authorList>
            <person name="Sun Q."/>
            <person name="Ohkuma M."/>
        </authorList>
    </citation>
    <scope>NUCLEOTIDE SEQUENCE</scope>
    <source>
        <strain evidence="2">JCM 5069</strain>
    </source>
</reference>
<evidence type="ECO:0000313" key="3">
    <source>
        <dbReference type="Proteomes" id="UP000603708"/>
    </source>
</evidence>
<comment type="caution">
    <text evidence="2">The sequence shown here is derived from an EMBL/GenBank/DDBJ whole genome shotgun (WGS) entry which is preliminary data.</text>
</comment>
<organism evidence="2 3">
    <name type="scientific">Streptomyces sulfonofaciens</name>
    <dbReference type="NCBI Taxonomy" id="68272"/>
    <lineage>
        <taxon>Bacteria</taxon>
        <taxon>Bacillati</taxon>
        <taxon>Actinomycetota</taxon>
        <taxon>Actinomycetes</taxon>
        <taxon>Kitasatosporales</taxon>
        <taxon>Streptomycetaceae</taxon>
        <taxon>Streptomyces</taxon>
    </lineage>
</organism>
<dbReference type="Proteomes" id="UP000603708">
    <property type="component" value="Unassembled WGS sequence"/>
</dbReference>
<accession>A0A919G507</accession>
<feature type="compositionally biased region" description="Basic and acidic residues" evidence="1">
    <location>
        <begin position="39"/>
        <end position="48"/>
    </location>
</feature>